<dbReference type="PANTHER" id="PTHR12161:SF16">
    <property type="entry name" value="REGULATOR OF VPS4 ACTIVITY IN THE MVB PATHWAY PROTEIN"/>
    <property type="match status" value="1"/>
</dbReference>
<sequence>MGRKLDALLGRKFKTSKFKATVNLAVSRLAVLKNQRQARLTLARSDIVQLLSLGHHEHALLR</sequence>
<evidence type="ECO:0000256" key="1">
    <source>
        <dbReference type="ARBA" id="ARBA00005536"/>
    </source>
</evidence>
<accession>A0A6L2LKE1</accession>
<gene>
    <name evidence="2" type="ORF">Tci_034269</name>
</gene>
<protein>
    <submittedName>
        <fullName evidence="2">IST1-like protein</fullName>
    </submittedName>
</protein>
<name>A0A6L2LKE1_TANCI</name>
<dbReference type="InterPro" id="IPR005061">
    <property type="entry name" value="Ist1"/>
</dbReference>
<dbReference type="PANTHER" id="PTHR12161">
    <property type="entry name" value="IST1 FAMILY MEMBER"/>
    <property type="match status" value="1"/>
</dbReference>
<dbReference type="Gene3D" id="1.20.1260.60">
    <property type="entry name" value="Vacuolar protein sorting-associated protein Ist1"/>
    <property type="match status" value="1"/>
</dbReference>
<organism evidence="2">
    <name type="scientific">Tanacetum cinerariifolium</name>
    <name type="common">Dalmatian daisy</name>
    <name type="synonym">Chrysanthemum cinerariifolium</name>
    <dbReference type="NCBI Taxonomy" id="118510"/>
    <lineage>
        <taxon>Eukaryota</taxon>
        <taxon>Viridiplantae</taxon>
        <taxon>Streptophyta</taxon>
        <taxon>Embryophyta</taxon>
        <taxon>Tracheophyta</taxon>
        <taxon>Spermatophyta</taxon>
        <taxon>Magnoliopsida</taxon>
        <taxon>eudicotyledons</taxon>
        <taxon>Gunneridae</taxon>
        <taxon>Pentapetalae</taxon>
        <taxon>asterids</taxon>
        <taxon>campanulids</taxon>
        <taxon>Asterales</taxon>
        <taxon>Asteraceae</taxon>
        <taxon>Asteroideae</taxon>
        <taxon>Anthemideae</taxon>
        <taxon>Anthemidinae</taxon>
        <taxon>Tanacetum</taxon>
    </lineage>
</organism>
<dbReference type="EMBL" id="BKCJ010004649">
    <property type="protein sequence ID" value="GEU62291.1"/>
    <property type="molecule type" value="Genomic_DNA"/>
</dbReference>
<evidence type="ECO:0000313" key="2">
    <source>
        <dbReference type="EMBL" id="GEU62291.1"/>
    </source>
</evidence>
<dbReference type="GO" id="GO:0015031">
    <property type="term" value="P:protein transport"/>
    <property type="evidence" value="ECO:0007669"/>
    <property type="project" value="InterPro"/>
</dbReference>
<feature type="non-terminal residue" evidence="2">
    <location>
        <position position="62"/>
    </location>
</feature>
<proteinExistence type="inferred from homology"/>
<comment type="similarity">
    <text evidence="1">Belongs to the IST1 family.</text>
</comment>
<comment type="caution">
    <text evidence="2">The sequence shown here is derived from an EMBL/GenBank/DDBJ whole genome shotgun (WGS) entry which is preliminary data.</text>
</comment>
<dbReference type="InterPro" id="IPR042277">
    <property type="entry name" value="IST1-like"/>
</dbReference>
<dbReference type="AlphaFoldDB" id="A0A6L2LKE1"/>
<reference evidence="2" key="1">
    <citation type="journal article" date="2019" name="Sci. Rep.">
        <title>Draft genome of Tanacetum cinerariifolium, the natural source of mosquito coil.</title>
        <authorList>
            <person name="Yamashiro T."/>
            <person name="Shiraishi A."/>
            <person name="Satake H."/>
            <person name="Nakayama K."/>
        </authorList>
    </citation>
    <scope>NUCLEOTIDE SEQUENCE</scope>
</reference>